<feature type="domain" description="WSC" evidence="2">
    <location>
        <begin position="35"/>
        <end position="126"/>
    </location>
</feature>
<feature type="signal peptide" evidence="1">
    <location>
        <begin position="1"/>
        <end position="17"/>
    </location>
</feature>
<feature type="chain" id="PRO_5034017124" description="WSC domain-containing protein" evidence="1">
    <location>
        <begin position="18"/>
        <end position="305"/>
    </location>
</feature>
<dbReference type="PROSITE" id="PS51212">
    <property type="entry name" value="WSC"/>
    <property type="match status" value="1"/>
</dbReference>
<gene>
    <name evidence="3" type="ORF">D9611_013072</name>
</gene>
<protein>
    <recommendedName>
        <fullName evidence="2">WSC domain-containing protein</fullName>
    </recommendedName>
</protein>
<name>A0A8H5BXB6_9AGAR</name>
<sequence>MIRLLTPILLISSYVFAGPTLETRQSPSIKQAVGTWQFKGCYKDFGPRILTFRYDVPAGNNAERCTALCASHGYGLAGLEYGTECWCDNYLPYGDLMPNTDCSFACPGDASELCGAGNRMVIYQNSAATPPSTSACINWRDGFTFGNTVLYAVPKTPGAGPTTKLYAIPTNPFVDPIYYSIISTCPAGCPYTDYYNFGIVDGVLTSYNNRVLPPNVGDSQAFIFTWPQPGPGYNQYCAKPNPISPDGPFIGNPLLSVNGNTNAWGLCPNSTANGRLDIVYSPVANHNHYSKSQCQDVYIQINPYA</sequence>
<evidence type="ECO:0000256" key="1">
    <source>
        <dbReference type="SAM" id="SignalP"/>
    </source>
</evidence>
<dbReference type="OrthoDB" id="5985073at2759"/>
<dbReference type="SMART" id="SM00321">
    <property type="entry name" value="WSC"/>
    <property type="match status" value="1"/>
</dbReference>
<evidence type="ECO:0000313" key="3">
    <source>
        <dbReference type="EMBL" id="KAF5331279.1"/>
    </source>
</evidence>
<dbReference type="EMBL" id="JAACJK010000115">
    <property type="protein sequence ID" value="KAF5331279.1"/>
    <property type="molecule type" value="Genomic_DNA"/>
</dbReference>
<accession>A0A8H5BXB6</accession>
<keyword evidence="1" id="KW-0732">Signal</keyword>
<organism evidence="3 4">
    <name type="scientific">Ephemerocybe angulata</name>
    <dbReference type="NCBI Taxonomy" id="980116"/>
    <lineage>
        <taxon>Eukaryota</taxon>
        <taxon>Fungi</taxon>
        <taxon>Dikarya</taxon>
        <taxon>Basidiomycota</taxon>
        <taxon>Agaricomycotina</taxon>
        <taxon>Agaricomycetes</taxon>
        <taxon>Agaricomycetidae</taxon>
        <taxon>Agaricales</taxon>
        <taxon>Agaricineae</taxon>
        <taxon>Psathyrellaceae</taxon>
        <taxon>Ephemerocybe</taxon>
    </lineage>
</organism>
<keyword evidence="4" id="KW-1185">Reference proteome</keyword>
<dbReference type="Proteomes" id="UP000541558">
    <property type="component" value="Unassembled WGS sequence"/>
</dbReference>
<comment type="caution">
    <text evidence="3">The sequence shown here is derived from an EMBL/GenBank/DDBJ whole genome shotgun (WGS) entry which is preliminary data.</text>
</comment>
<evidence type="ECO:0000313" key="4">
    <source>
        <dbReference type="Proteomes" id="UP000541558"/>
    </source>
</evidence>
<dbReference type="Pfam" id="PF01822">
    <property type="entry name" value="WSC"/>
    <property type="match status" value="1"/>
</dbReference>
<dbReference type="InterPro" id="IPR002889">
    <property type="entry name" value="WSC_carb-bd"/>
</dbReference>
<evidence type="ECO:0000259" key="2">
    <source>
        <dbReference type="PROSITE" id="PS51212"/>
    </source>
</evidence>
<proteinExistence type="predicted"/>
<reference evidence="3 4" key="1">
    <citation type="journal article" date="2020" name="ISME J.">
        <title>Uncovering the hidden diversity of litter-decomposition mechanisms in mushroom-forming fungi.</title>
        <authorList>
            <person name="Floudas D."/>
            <person name="Bentzer J."/>
            <person name="Ahren D."/>
            <person name="Johansson T."/>
            <person name="Persson P."/>
            <person name="Tunlid A."/>
        </authorList>
    </citation>
    <scope>NUCLEOTIDE SEQUENCE [LARGE SCALE GENOMIC DNA]</scope>
    <source>
        <strain evidence="3 4">CBS 175.51</strain>
    </source>
</reference>
<dbReference type="AlphaFoldDB" id="A0A8H5BXB6"/>